<keyword evidence="2" id="KW-0812">Transmembrane</keyword>
<organism evidence="3 4">
    <name type="scientific">Roseinatronobacter ekhonensis</name>
    <dbReference type="NCBI Taxonomy" id="254356"/>
    <lineage>
        <taxon>Bacteria</taxon>
        <taxon>Pseudomonadati</taxon>
        <taxon>Pseudomonadota</taxon>
        <taxon>Alphaproteobacteria</taxon>
        <taxon>Rhodobacterales</taxon>
        <taxon>Paracoccaceae</taxon>
        <taxon>Roseinatronobacter</taxon>
    </lineage>
</organism>
<keyword evidence="4" id="KW-1185">Reference proteome</keyword>
<evidence type="ECO:0008006" key="5">
    <source>
        <dbReference type="Google" id="ProtNLM"/>
    </source>
</evidence>
<feature type="compositionally biased region" description="Pro residues" evidence="1">
    <location>
        <begin position="85"/>
        <end position="107"/>
    </location>
</feature>
<feature type="compositionally biased region" description="Low complexity" evidence="1">
    <location>
        <begin position="173"/>
        <end position="186"/>
    </location>
</feature>
<evidence type="ECO:0000313" key="4">
    <source>
        <dbReference type="Proteomes" id="UP000272908"/>
    </source>
</evidence>
<evidence type="ECO:0000256" key="2">
    <source>
        <dbReference type="SAM" id="Phobius"/>
    </source>
</evidence>
<dbReference type="AlphaFoldDB" id="A0A3B0MA10"/>
<feature type="compositionally biased region" description="Acidic residues" evidence="1">
    <location>
        <begin position="235"/>
        <end position="249"/>
    </location>
</feature>
<dbReference type="SUPFAM" id="SSF74653">
    <property type="entry name" value="TolA/TonB C-terminal domain"/>
    <property type="match status" value="1"/>
</dbReference>
<reference evidence="4" key="1">
    <citation type="submission" date="2018-08" db="EMBL/GenBank/DDBJ databases">
        <authorList>
            <person name="Rodrigo-Torres L."/>
            <person name="Arahal R. D."/>
            <person name="Lucena T."/>
        </authorList>
    </citation>
    <scope>NUCLEOTIDE SEQUENCE [LARGE SCALE GENOMIC DNA]</scope>
    <source>
        <strain evidence="4">CECT 7235</strain>
    </source>
</reference>
<protein>
    <recommendedName>
        <fullName evidence="5">Cell division and transport-associated protein TolA</fullName>
    </recommendedName>
</protein>
<gene>
    <name evidence="3" type="ORF">ROE7235_00302</name>
</gene>
<name>A0A3B0MA10_9RHOB</name>
<feature type="compositionally biased region" description="Polar residues" evidence="1">
    <location>
        <begin position="151"/>
        <end position="160"/>
    </location>
</feature>
<evidence type="ECO:0000313" key="3">
    <source>
        <dbReference type="EMBL" id="SUZ30578.1"/>
    </source>
</evidence>
<proteinExistence type="predicted"/>
<sequence length="381" mass="39617">MSVASDIVGRMDTGQKASAVLHLGLVAWVLVFDLFAAPSNERDMPVAEVSLVSAEEFAAMSGAQAPVPAPEPTPEPEPEPEPAPEPEQIQPPAPMPEPEPDPTPAPAPDSTGAIFSPAPTPGATERPAPRPVDRVAPTPSDAPPEDATIDLTAQPQTSADAQGDVVLPEQDQAAPPEATTEIVTEATETETDSLDRAAAAPTVSPRPRTRPERPAPTPVEVAETPDPEPTPEPAPEPEPEPAPEPDVADEVADAVAAALADSLAGLGTPGPQSGFSASEADRLRLAIQQCWNIGTLSTEAQQVTVTVGFSMTPGAMPEQGSIYIVESSQGSDGAIAQAFDAARRAIIRCASSSNGYGLPPEQYDAWRDVEITFNPEGMRLR</sequence>
<dbReference type="Proteomes" id="UP000272908">
    <property type="component" value="Unassembled WGS sequence"/>
</dbReference>
<keyword evidence="2" id="KW-1133">Transmembrane helix</keyword>
<feature type="compositionally biased region" description="Acidic residues" evidence="1">
    <location>
        <begin position="74"/>
        <end position="84"/>
    </location>
</feature>
<evidence type="ECO:0000256" key="1">
    <source>
        <dbReference type="SAM" id="MobiDB-lite"/>
    </source>
</evidence>
<dbReference type="Gene3D" id="3.30.1150.10">
    <property type="match status" value="1"/>
</dbReference>
<feature type="compositionally biased region" description="Low complexity" evidence="1">
    <location>
        <begin position="196"/>
        <end position="206"/>
    </location>
</feature>
<accession>A0A3B0MA10</accession>
<dbReference type="RefSeq" id="WP_183073246.1">
    <property type="nucleotide sequence ID" value="NZ_UIHC01000002.1"/>
</dbReference>
<feature type="transmembrane region" description="Helical" evidence="2">
    <location>
        <begin position="20"/>
        <end position="37"/>
    </location>
</feature>
<dbReference type="EMBL" id="UIHC01000002">
    <property type="protein sequence ID" value="SUZ30578.1"/>
    <property type="molecule type" value="Genomic_DNA"/>
</dbReference>
<feature type="region of interest" description="Disordered" evidence="1">
    <location>
        <begin position="60"/>
        <end position="249"/>
    </location>
</feature>
<keyword evidence="2" id="KW-0472">Membrane</keyword>